<dbReference type="PANTHER" id="PTHR12849">
    <property type="entry name" value="RNA LARIAT DEBRANCHING ENZYME"/>
    <property type="match status" value="1"/>
</dbReference>
<feature type="region of interest" description="Disordered" evidence="1">
    <location>
        <begin position="400"/>
        <end position="424"/>
    </location>
</feature>
<sequence>MKVAIEGCCHGQLDTIYTSIAALESQNSYKVDLLLICGDFQAIRNEHDLQCMAVPDKYKALGEFHKYYTGESIAPILTIVIGGNHEASNYFWELFHGGWIAPNIYFLGHAGSDRWASGIFKGYNFNKGYYETQPYSKDDVRSIYHIRESSIRQLSLLPKPTIFLSHDWPLNITSYAPLQTAEVNEGRLGSPPLMGLMKVLKPQWWFSAHLHVGFQTRVWWEEGMEGGEEMEGNPDEIVIEDDEFETAAAAPVESSSTSALPPPPRAPANPDEIMLDALDGDEAFDVAPPPPPIPAPIPEPPMSERGGSFTQFVALDKCLPRRKFLEVIDVETPVTPSKSSESSSRSPPMLTYDPHWLAITRAFHSYISLERFQKPFPDEATARSMIENEVRWVRENVLGGKDGGEDVSGDDKGGDGAGAGRVSGVGGIKIDDVQVFVRTAPGPEGNGGGKGKVRVKQPPVYSNPQTEAFCRMLAMSNFVNPGAASS</sequence>
<dbReference type="Pfam" id="PF05011">
    <property type="entry name" value="DBR1"/>
    <property type="match status" value="1"/>
</dbReference>
<dbReference type="AlphaFoldDB" id="A0A9P5UE09"/>
<name>A0A9P5UE09_9AGAR</name>
<dbReference type="Pfam" id="PF00149">
    <property type="entry name" value="Metallophos"/>
    <property type="match status" value="1"/>
</dbReference>
<feature type="region of interest" description="Disordered" evidence="1">
    <location>
        <begin position="440"/>
        <end position="459"/>
    </location>
</feature>
<dbReference type="InterPro" id="IPR029052">
    <property type="entry name" value="Metallo-depent_PP-like"/>
</dbReference>
<dbReference type="GO" id="GO:0008419">
    <property type="term" value="F:RNA lariat debranching enzyme activity"/>
    <property type="evidence" value="ECO:0007669"/>
    <property type="project" value="TreeGrafter"/>
</dbReference>
<dbReference type="SUPFAM" id="SSF56300">
    <property type="entry name" value="Metallo-dependent phosphatases"/>
    <property type="match status" value="1"/>
</dbReference>
<keyword evidence="4" id="KW-1185">Reference proteome</keyword>
<reference evidence="3" key="1">
    <citation type="submission" date="2020-11" db="EMBL/GenBank/DDBJ databases">
        <authorList>
            <consortium name="DOE Joint Genome Institute"/>
            <person name="Ahrendt S."/>
            <person name="Riley R."/>
            <person name="Andreopoulos W."/>
            <person name="Labutti K."/>
            <person name="Pangilinan J."/>
            <person name="Ruiz-Duenas F.J."/>
            <person name="Barrasa J.M."/>
            <person name="Sanchez-Garcia M."/>
            <person name="Camarero S."/>
            <person name="Miyauchi S."/>
            <person name="Serrano A."/>
            <person name="Linde D."/>
            <person name="Babiker R."/>
            <person name="Drula E."/>
            <person name="Ayuso-Fernandez I."/>
            <person name="Pacheco R."/>
            <person name="Padilla G."/>
            <person name="Ferreira P."/>
            <person name="Barriuso J."/>
            <person name="Kellner H."/>
            <person name="Castanera R."/>
            <person name="Alfaro M."/>
            <person name="Ramirez L."/>
            <person name="Pisabarro A.G."/>
            <person name="Kuo A."/>
            <person name="Tritt A."/>
            <person name="Lipzen A."/>
            <person name="He G."/>
            <person name="Yan M."/>
            <person name="Ng V."/>
            <person name="Cullen D."/>
            <person name="Martin F."/>
            <person name="Rosso M.-N."/>
            <person name="Henrissat B."/>
            <person name="Hibbett D."/>
            <person name="Martinez A.T."/>
            <person name="Grigoriev I.V."/>
        </authorList>
    </citation>
    <scope>NUCLEOTIDE SEQUENCE</scope>
    <source>
        <strain evidence="3">AH 40177</strain>
    </source>
</reference>
<proteinExistence type="predicted"/>
<dbReference type="PANTHER" id="PTHR12849:SF0">
    <property type="entry name" value="LARIAT DEBRANCHING ENZYME"/>
    <property type="match status" value="1"/>
</dbReference>
<accession>A0A9P5UE09</accession>
<dbReference type="InterPro" id="IPR004843">
    <property type="entry name" value="Calcineurin-like_PHP"/>
</dbReference>
<dbReference type="EMBL" id="JADNRY010000011">
    <property type="protein sequence ID" value="KAF9074793.1"/>
    <property type="molecule type" value="Genomic_DNA"/>
</dbReference>
<feature type="region of interest" description="Disordered" evidence="1">
    <location>
        <begin position="247"/>
        <end position="271"/>
    </location>
</feature>
<dbReference type="GO" id="GO:0000398">
    <property type="term" value="P:mRNA splicing, via spliceosome"/>
    <property type="evidence" value="ECO:0007669"/>
    <property type="project" value="TreeGrafter"/>
</dbReference>
<evidence type="ECO:0000256" key="1">
    <source>
        <dbReference type="SAM" id="MobiDB-lite"/>
    </source>
</evidence>
<evidence type="ECO:0000259" key="2">
    <source>
        <dbReference type="SMART" id="SM01124"/>
    </source>
</evidence>
<dbReference type="OrthoDB" id="407609at2759"/>
<evidence type="ECO:0000313" key="4">
    <source>
        <dbReference type="Proteomes" id="UP000772434"/>
    </source>
</evidence>
<feature type="compositionally biased region" description="Gly residues" evidence="1">
    <location>
        <begin position="415"/>
        <end position="424"/>
    </location>
</feature>
<protein>
    <submittedName>
        <fullName evidence="3">Lariat debranching enzyme, C-terminal domain-containing protein</fullName>
    </submittedName>
</protein>
<dbReference type="InterPro" id="IPR007708">
    <property type="entry name" value="DBR1_C"/>
</dbReference>
<dbReference type="Proteomes" id="UP000772434">
    <property type="component" value="Unassembled WGS sequence"/>
</dbReference>
<evidence type="ECO:0000313" key="3">
    <source>
        <dbReference type="EMBL" id="KAF9074793.1"/>
    </source>
</evidence>
<comment type="caution">
    <text evidence="3">The sequence shown here is derived from an EMBL/GenBank/DDBJ whole genome shotgun (WGS) entry which is preliminary data.</text>
</comment>
<dbReference type="GO" id="GO:0005634">
    <property type="term" value="C:nucleus"/>
    <property type="evidence" value="ECO:0007669"/>
    <property type="project" value="TreeGrafter"/>
</dbReference>
<gene>
    <name evidence="3" type="ORF">BDP27DRAFT_1390235</name>
</gene>
<feature type="domain" description="Lariat debranching enzyme C-terminal" evidence="2">
    <location>
        <begin position="299"/>
        <end position="479"/>
    </location>
</feature>
<dbReference type="SMART" id="SM01124">
    <property type="entry name" value="DBR1"/>
    <property type="match status" value="1"/>
</dbReference>
<organism evidence="3 4">
    <name type="scientific">Rhodocollybia butyracea</name>
    <dbReference type="NCBI Taxonomy" id="206335"/>
    <lineage>
        <taxon>Eukaryota</taxon>
        <taxon>Fungi</taxon>
        <taxon>Dikarya</taxon>
        <taxon>Basidiomycota</taxon>
        <taxon>Agaricomycotina</taxon>
        <taxon>Agaricomycetes</taxon>
        <taxon>Agaricomycetidae</taxon>
        <taxon>Agaricales</taxon>
        <taxon>Marasmiineae</taxon>
        <taxon>Omphalotaceae</taxon>
        <taxon>Rhodocollybia</taxon>
    </lineage>
</organism>